<dbReference type="Pfam" id="PF13511">
    <property type="entry name" value="DUF4124"/>
    <property type="match status" value="1"/>
</dbReference>
<feature type="signal peptide" evidence="1">
    <location>
        <begin position="1"/>
        <end position="21"/>
    </location>
</feature>
<keyword evidence="4" id="KW-1185">Reference proteome</keyword>
<dbReference type="RefSeq" id="WP_305892324.1">
    <property type="nucleotide sequence ID" value="NZ_JAUZVZ010000003.1"/>
</dbReference>
<organism evidence="3 4">
    <name type="scientific">Alkalimonas collagenimarina</name>
    <dbReference type="NCBI Taxonomy" id="400390"/>
    <lineage>
        <taxon>Bacteria</taxon>
        <taxon>Pseudomonadati</taxon>
        <taxon>Pseudomonadota</taxon>
        <taxon>Gammaproteobacteria</taxon>
        <taxon>Alkalimonas</taxon>
    </lineage>
</organism>
<evidence type="ECO:0000259" key="2">
    <source>
        <dbReference type="Pfam" id="PF13511"/>
    </source>
</evidence>
<reference evidence="3 4" key="1">
    <citation type="submission" date="2023-08" db="EMBL/GenBank/DDBJ databases">
        <authorList>
            <person name="Joshi A."/>
            <person name="Thite S."/>
        </authorList>
    </citation>
    <scope>NUCLEOTIDE SEQUENCE [LARGE SCALE GENOMIC DNA]</scope>
    <source>
        <strain evidence="3 4">AC40</strain>
    </source>
</reference>
<feature type="domain" description="DUF4124" evidence="2">
    <location>
        <begin position="14"/>
        <end position="54"/>
    </location>
</feature>
<comment type="caution">
    <text evidence="3">The sequence shown here is derived from an EMBL/GenBank/DDBJ whole genome shotgun (WGS) entry which is preliminary data.</text>
</comment>
<evidence type="ECO:0000313" key="3">
    <source>
        <dbReference type="EMBL" id="MDP4535052.1"/>
    </source>
</evidence>
<dbReference type="EMBL" id="JAUZVZ010000003">
    <property type="protein sequence ID" value="MDP4535052.1"/>
    <property type="molecule type" value="Genomic_DNA"/>
</dbReference>
<keyword evidence="1" id="KW-0732">Signal</keyword>
<name>A0ABT9GVH1_9GAMM</name>
<evidence type="ECO:0000256" key="1">
    <source>
        <dbReference type="SAM" id="SignalP"/>
    </source>
</evidence>
<gene>
    <name evidence="3" type="ORF">Q3O60_02485</name>
</gene>
<dbReference type="Proteomes" id="UP001231616">
    <property type="component" value="Unassembled WGS sequence"/>
</dbReference>
<proteinExistence type="predicted"/>
<protein>
    <submittedName>
        <fullName evidence="3">DUF4124 domain-containing protein</fullName>
    </submittedName>
</protein>
<dbReference type="InterPro" id="IPR025392">
    <property type="entry name" value="DUF4124"/>
</dbReference>
<accession>A0ABT9GVH1</accession>
<evidence type="ECO:0000313" key="4">
    <source>
        <dbReference type="Proteomes" id="UP001231616"/>
    </source>
</evidence>
<feature type="chain" id="PRO_5046942568" evidence="1">
    <location>
        <begin position="22"/>
        <end position="172"/>
    </location>
</feature>
<sequence length="172" mass="19106">MYRLLTALLILILTCPAAVVASDNKVYVYRDKNGVLVFSDSPKAGSEELKLSTRSNIMQAGESFQPRQQATTEPFTIEIVQPEHEGTVRENTGTVYVSGRIAPSFPRGFQVQLLLNGDKTGQPQTNTTFALRNLDRGEYQLQMQLIDQSGKLIAASDTITFYLHRASVINPR</sequence>